<protein>
    <submittedName>
        <fullName evidence="1">Uncharacterized protein</fullName>
    </submittedName>
</protein>
<accession>A0A1G2CIM8</accession>
<evidence type="ECO:0000313" key="2">
    <source>
        <dbReference type="Proteomes" id="UP000176287"/>
    </source>
</evidence>
<dbReference type="AlphaFoldDB" id="A0A1G2CIM8"/>
<name>A0A1G2CIM8_9BACT</name>
<reference evidence="1 2" key="1">
    <citation type="journal article" date="2016" name="Nat. Commun.">
        <title>Thousands of microbial genomes shed light on interconnected biogeochemical processes in an aquifer system.</title>
        <authorList>
            <person name="Anantharaman K."/>
            <person name="Brown C.T."/>
            <person name="Hug L.A."/>
            <person name="Sharon I."/>
            <person name="Castelle C.J."/>
            <person name="Probst A.J."/>
            <person name="Thomas B.C."/>
            <person name="Singh A."/>
            <person name="Wilkins M.J."/>
            <person name="Karaoz U."/>
            <person name="Brodie E.L."/>
            <person name="Williams K.H."/>
            <person name="Hubbard S.S."/>
            <person name="Banfield J.F."/>
        </authorList>
    </citation>
    <scope>NUCLEOTIDE SEQUENCE [LARGE SCALE GENOMIC DNA]</scope>
</reference>
<organism evidence="1 2">
    <name type="scientific">Candidatus Liptonbacteria bacterium RIFCSPLOWO2_01_FULL_45_15</name>
    <dbReference type="NCBI Taxonomy" id="1798649"/>
    <lineage>
        <taxon>Bacteria</taxon>
        <taxon>Candidatus Liptoniibacteriota</taxon>
    </lineage>
</organism>
<gene>
    <name evidence="1" type="ORF">A3B13_00935</name>
</gene>
<evidence type="ECO:0000313" key="1">
    <source>
        <dbReference type="EMBL" id="OGZ01243.1"/>
    </source>
</evidence>
<dbReference type="Proteomes" id="UP000176287">
    <property type="component" value="Unassembled WGS sequence"/>
</dbReference>
<sequence>MNAETCTTLDGEIISTEEANHRFMYLQALAQCPPGYVPMMANPFKRRTALTDVGSEPQNSSAKE</sequence>
<proteinExistence type="predicted"/>
<comment type="caution">
    <text evidence="1">The sequence shown here is derived from an EMBL/GenBank/DDBJ whole genome shotgun (WGS) entry which is preliminary data.</text>
</comment>
<dbReference type="EMBL" id="MHKZ01000003">
    <property type="protein sequence ID" value="OGZ01243.1"/>
    <property type="molecule type" value="Genomic_DNA"/>
</dbReference>